<dbReference type="GO" id="GO:0005634">
    <property type="term" value="C:nucleus"/>
    <property type="evidence" value="ECO:0007669"/>
    <property type="project" value="UniProtKB-SubCell"/>
</dbReference>
<name>A0A7S2C286_9STRA</name>
<keyword evidence="2" id="KW-0539">Nucleus</keyword>
<evidence type="ECO:0000256" key="3">
    <source>
        <dbReference type="SAM" id="MobiDB-lite"/>
    </source>
</evidence>
<feature type="compositionally biased region" description="Basic and acidic residues" evidence="3">
    <location>
        <begin position="83"/>
        <end position="101"/>
    </location>
</feature>
<reference evidence="5" key="1">
    <citation type="submission" date="2021-01" db="EMBL/GenBank/DDBJ databases">
        <authorList>
            <person name="Corre E."/>
            <person name="Pelletier E."/>
            <person name="Niang G."/>
            <person name="Scheremetjew M."/>
            <person name="Finn R."/>
            <person name="Kale V."/>
            <person name="Holt S."/>
            <person name="Cochrane G."/>
            <person name="Meng A."/>
            <person name="Brown T."/>
            <person name="Cohen L."/>
        </authorList>
    </citation>
    <scope>NUCLEOTIDE SEQUENCE</scope>
    <source>
        <strain evidence="5">CCMP1381</strain>
    </source>
</reference>
<dbReference type="PANTHER" id="PTHR13495:SF0">
    <property type="entry name" value="PSME3-INTERACTING PROTEIN"/>
    <property type="match status" value="1"/>
</dbReference>
<evidence type="ECO:0000256" key="2">
    <source>
        <dbReference type="ARBA" id="ARBA00023242"/>
    </source>
</evidence>
<dbReference type="PANTHER" id="PTHR13495">
    <property type="entry name" value="NEFA-INTERACTING NUCLEAR PROTEIN NIP30"/>
    <property type="match status" value="1"/>
</dbReference>
<evidence type="ECO:0000256" key="1">
    <source>
        <dbReference type="ARBA" id="ARBA00004123"/>
    </source>
</evidence>
<dbReference type="AlphaFoldDB" id="A0A7S2C286"/>
<evidence type="ECO:0000313" key="5">
    <source>
        <dbReference type="EMBL" id="CAD9413124.1"/>
    </source>
</evidence>
<accession>A0A7S2C286</accession>
<sequence length="203" mass="23124">MSSGFVKTSILAPSETGAAYDVEETKIESEDVRRQTRREAELSSKPLFEQLESNKEKEQEEYDRVTKLIFAPPQALDEEDVHHFNSVKEREQQRRMKISEHEESEIAAFTSARLNRNIKSAEDPPSRTEPKESTSKAAAVPSPVKPQTFSSDVQIKKKRIEKRQNSDSSRKRKKKRRTVPIEAKQSPEVESSLCLLTGYASSD</sequence>
<feature type="region of interest" description="Disordered" evidence="3">
    <location>
        <begin position="29"/>
        <end position="60"/>
    </location>
</feature>
<gene>
    <name evidence="5" type="ORF">DSPE1174_LOCUS11598</name>
</gene>
<dbReference type="InterPro" id="IPR039845">
    <property type="entry name" value="FAM192A"/>
</dbReference>
<dbReference type="Pfam" id="PF10187">
    <property type="entry name" value="FAM192A_Fyv6_N"/>
    <property type="match status" value="1"/>
</dbReference>
<feature type="compositionally biased region" description="Basic and acidic residues" evidence="3">
    <location>
        <begin position="119"/>
        <end position="134"/>
    </location>
</feature>
<comment type="subcellular location">
    <subcellularLocation>
        <location evidence="1">Nucleus</location>
    </subcellularLocation>
</comment>
<evidence type="ECO:0000259" key="4">
    <source>
        <dbReference type="Pfam" id="PF10187"/>
    </source>
</evidence>
<feature type="region of interest" description="Disordered" evidence="3">
    <location>
        <begin position="83"/>
        <end position="203"/>
    </location>
</feature>
<organism evidence="5">
    <name type="scientific">Octactis speculum</name>
    <dbReference type="NCBI Taxonomy" id="3111310"/>
    <lineage>
        <taxon>Eukaryota</taxon>
        <taxon>Sar</taxon>
        <taxon>Stramenopiles</taxon>
        <taxon>Ochrophyta</taxon>
        <taxon>Dictyochophyceae</taxon>
        <taxon>Dictyochales</taxon>
        <taxon>Dictyochaceae</taxon>
        <taxon>Octactis</taxon>
    </lineage>
</organism>
<protein>
    <recommendedName>
        <fullName evidence="4">FAM192A/Fyv6 N-terminal domain-containing protein</fullName>
    </recommendedName>
</protein>
<dbReference type="InterPro" id="IPR019331">
    <property type="entry name" value="FAM192A/Fyv6_N"/>
</dbReference>
<feature type="compositionally biased region" description="Basic and acidic residues" evidence="3">
    <location>
        <begin position="29"/>
        <end position="42"/>
    </location>
</feature>
<dbReference type="EMBL" id="HBGS01022834">
    <property type="protein sequence ID" value="CAD9413124.1"/>
    <property type="molecule type" value="Transcribed_RNA"/>
</dbReference>
<proteinExistence type="predicted"/>
<feature type="domain" description="FAM192A/Fyv6 N-terminal" evidence="4">
    <location>
        <begin position="9"/>
        <end position="109"/>
    </location>
</feature>